<dbReference type="InterPro" id="IPR015943">
    <property type="entry name" value="WD40/YVTN_repeat-like_dom_sf"/>
</dbReference>
<feature type="region of interest" description="Disordered" evidence="10">
    <location>
        <begin position="530"/>
        <end position="565"/>
    </location>
</feature>
<dbReference type="GO" id="GO:0000462">
    <property type="term" value="P:maturation of SSU-rRNA from tricistronic rRNA transcript (SSU-rRNA, 5.8S rRNA, LSU-rRNA)"/>
    <property type="evidence" value="ECO:0007669"/>
    <property type="project" value="TreeGrafter"/>
</dbReference>
<feature type="compositionally biased region" description="Basic and acidic residues" evidence="10">
    <location>
        <begin position="531"/>
        <end position="542"/>
    </location>
</feature>
<feature type="region of interest" description="Disordered" evidence="10">
    <location>
        <begin position="1"/>
        <end position="33"/>
    </location>
</feature>
<dbReference type="Pfam" id="PF00400">
    <property type="entry name" value="WD40"/>
    <property type="match status" value="1"/>
</dbReference>
<dbReference type="EMBL" id="LR791845">
    <property type="protein sequence ID" value="CAB3267707.1"/>
    <property type="molecule type" value="mRNA"/>
</dbReference>
<feature type="repeat" description="WD" evidence="9">
    <location>
        <begin position="286"/>
        <end position="327"/>
    </location>
</feature>
<dbReference type="AlphaFoldDB" id="A0A6F9DW76"/>
<dbReference type="InterPro" id="IPR036322">
    <property type="entry name" value="WD40_repeat_dom_sf"/>
</dbReference>
<evidence type="ECO:0000256" key="7">
    <source>
        <dbReference type="ARBA" id="ARBA00064570"/>
    </source>
</evidence>
<dbReference type="PROSITE" id="PS50082">
    <property type="entry name" value="WD_REPEATS_2"/>
    <property type="match status" value="1"/>
</dbReference>
<name>A0A6F9DW76_9ASCI</name>
<feature type="domain" description="BING4 C-terminal" evidence="11">
    <location>
        <begin position="367"/>
        <end position="445"/>
    </location>
</feature>
<evidence type="ECO:0000256" key="4">
    <source>
        <dbReference type="ARBA" id="ARBA00022737"/>
    </source>
</evidence>
<evidence type="ECO:0000256" key="10">
    <source>
        <dbReference type="SAM" id="MobiDB-lite"/>
    </source>
</evidence>
<organism evidence="12">
    <name type="scientific">Phallusia mammillata</name>
    <dbReference type="NCBI Taxonomy" id="59560"/>
    <lineage>
        <taxon>Eukaryota</taxon>
        <taxon>Metazoa</taxon>
        <taxon>Chordata</taxon>
        <taxon>Tunicata</taxon>
        <taxon>Ascidiacea</taxon>
        <taxon>Phlebobranchia</taxon>
        <taxon>Ascidiidae</taxon>
        <taxon>Phallusia</taxon>
    </lineage>
</organism>
<evidence type="ECO:0000256" key="3">
    <source>
        <dbReference type="ARBA" id="ARBA00022574"/>
    </source>
</evidence>
<dbReference type="InterPro" id="IPR012952">
    <property type="entry name" value="BING4_C_dom"/>
</dbReference>
<protein>
    <recommendedName>
        <fullName evidence="8">WD repeat-containing protein 46</fullName>
    </recommendedName>
</protein>
<keyword evidence="4" id="KW-0677">Repeat</keyword>
<evidence type="ECO:0000256" key="6">
    <source>
        <dbReference type="ARBA" id="ARBA00059061"/>
    </source>
</evidence>
<dbReference type="GO" id="GO:0030686">
    <property type="term" value="C:90S preribosome"/>
    <property type="evidence" value="ECO:0007669"/>
    <property type="project" value="TreeGrafter"/>
</dbReference>
<comment type="function">
    <text evidence="6">Scaffold component of the nucleolar structure. Required for localization of DDX21 and NCL to the granular compartment of the nucleolus. Part of the small subunit (SSU) processome, first precursor of the small eukaryotic ribosomal subunit. During the assembly of the SSU processome in the nucleolus, many ribosome biogenesis factors, an RNA chaperone and ribosomal proteins associate with the nascent pre-rRNA and work in concert to generate RNA folding, modifications, rearrangements and cleavage as well as targeted degradation of pre-ribosomal RNA by the RNA exosome.</text>
</comment>
<feature type="region of interest" description="Disordered" evidence="10">
    <location>
        <begin position="468"/>
        <end position="501"/>
    </location>
</feature>
<dbReference type="GO" id="GO:0032040">
    <property type="term" value="C:small-subunit processome"/>
    <property type="evidence" value="ECO:0007669"/>
    <property type="project" value="TreeGrafter"/>
</dbReference>
<dbReference type="PANTHER" id="PTHR14085:SF3">
    <property type="entry name" value="WD REPEAT-CONTAINING PROTEIN 46"/>
    <property type="match status" value="1"/>
</dbReference>
<comment type="subunit">
    <text evidence="7">Part of the small subunit (SSU) processome, composed of more than 70 proteins and the RNA chaperone small nucleolar RNA (snoRNA) U3. Interacts with DDX21, NCL, NOP2 and EBNA1BP2.</text>
</comment>
<gene>
    <name evidence="12" type="primary">Wdr46</name>
</gene>
<evidence type="ECO:0000256" key="5">
    <source>
        <dbReference type="ARBA" id="ARBA00023242"/>
    </source>
</evidence>
<evidence type="ECO:0000256" key="8">
    <source>
        <dbReference type="ARBA" id="ARBA00070552"/>
    </source>
</evidence>
<keyword evidence="5" id="KW-0539">Nucleus</keyword>
<proteinExistence type="evidence at transcript level"/>
<reference evidence="12" key="1">
    <citation type="submission" date="2020-04" db="EMBL/GenBank/DDBJ databases">
        <authorList>
            <person name="Neveu A P."/>
        </authorList>
    </citation>
    <scope>NUCLEOTIDE SEQUENCE</scope>
    <source>
        <tissue evidence="12">Whole embryo</tissue>
    </source>
</reference>
<dbReference type="Gene3D" id="2.130.10.10">
    <property type="entry name" value="YVTN repeat-like/Quinoprotein amine dehydrogenase"/>
    <property type="match status" value="1"/>
</dbReference>
<dbReference type="Pfam" id="PF08149">
    <property type="entry name" value="BING4CT"/>
    <property type="match status" value="1"/>
</dbReference>
<evidence type="ECO:0000259" key="11">
    <source>
        <dbReference type="SMART" id="SM01033"/>
    </source>
</evidence>
<feature type="compositionally biased region" description="Basic and acidic residues" evidence="10">
    <location>
        <begin position="549"/>
        <end position="559"/>
    </location>
</feature>
<feature type="compositionally biased region" description="Basic and acidic residues" evidence="10">
    <location>
        <begin position="468"/>
        <end position="480"/>
    </location>
</feature>
<keyword evidence="3 9" id="KW-0853">WD repeat</keyword>
<dbReference type="SMART" id="SM01033">
    <property type="entry name" value="BING4CT"/>
    <property type="match status" value="1"/>
</dbReference>
<evidence type="ECO:0000256" key="2">
    <source>
        <dbReference type="ARBA" id="ARBA00022553"/>
    </source>
</evidence>
<dbReference type="InterPro" id="IPR040315">
    <property type="entry name" value="WDR46/Utp7"/>
</dbReference>
<sequence length="565" mass="64768">MSRYYTKTGDNNEKNQTRNKNSKKVKDHFEGPAPIPEAKKVIHERGKTYKTTKIINKKLKGHLNSTQSKCKHAVDQAARFDLLLTEEPGFIEAEEGESTWKIQQQDIAGAADIASANKFFELNLDQFGPYRLDYTRNGRHLLLGGNRGHVAAFDWVNKKLMCEMNVMEAVSDIKWLHSENLFAVAQRKWLYVYDNQGIEIHCLKQFDETLRLEFLPYHFLLAATNRRGYLQYLDISVGKVISTIATKGGRLDVMCQNPYNATMMLGHHNGTVTVWSPNQREPLLRMLCHKTAVRGMAVDRQGRYLATSGQDRRLRIFDLRTCKPLHTYQLKTGPSNLQFSQRGLLAATCQNVVEVYKDPCTQVQEKPYLCHKLKHPAHHIKFCPYEDVLGVGKADGFASLLIPGAGEPNFDAFEANPYRSKQQRREWEVKALLEKIQPDMISLDPFQIARVDHVTAEQFAKDKEERLGFKPEPPKFEPRYKMKGRSKTGSVQKRKQKVKDAALRDKIKDDLQKKRELLTSDTTTKMIAKPISDKTKAMENTKEISLSKPETKRTALDRFKTKKAV</sequence>
<comment type="subcellular location">
    <subcellularLocation>
        <location evidence="1">Nucleus</location>
        <location evidence="1">Nucleolus</location>
    </subcellularLocation>
</comment>
<keyword evidence="2" id="KW-0597">Phosphoprotein</keyword>
<dbReference type="InterPro" id="IPR001680">
    <property type="entry name" value="WD40_rpt"/>
</dbReference>
<dbReference type="SUPFAM" id="SSF50978">
    <property type="entry name" value="WD40 repeat-like"/>
    <property type="match status" value="1"/>
</dbReference>
<dbReference type="PANTHER" id="PTHR14085">
    <property type="entry name" value="WD-REPEAT PROTEIN BING4"/>
    <property type="match status" value="1"/>
</dbReference>
<evidence type="ECO:0000256" key="9">
    <source>
        <dbReference type="PROSITE-ProRule" id="PRU00221"/>
    </source>
</evidence>
<feature type="compositionally biased region" description="Basic residues" evidence="10">
    <location>
        <begin position="481"/>
        <end position="497"/>
    </location>
</feature>
<evidence type="ECO:0000256" key="1">
    <source>
        <dbReference type="ARBA" id="ARBA00004604"/>
    </source>
</evidence>
<dbReference type="SMART" id="SM00320">
    <property type="entry name" value="WD40"/>
    <property type="match status" value="4"/>
</dbReference>
<evidence type="ECO:0000313" key="12">
    <source>
        <dbReference type="EMBL" id="CAB3267707.1"/>
    </source>
</evidence>
<accession>A0A6F9DW76</accession>
<dbReference type="FunFam" id="2.130.10.10:FF:000128">
    <property type="entry name" value="WD repeat domain 46"/>
    <property type="match status" value="1"/>
</dbReference>